<dbReference type="KEGG" id="raj:RA11412_1770"/>
<comment type="subcellular location">
    <subcellularLocation>
        <location evidence="1">Membrane</location>
        <topology evidence="1">Multi-pass membrane protein</topology>
    </subcellularLocation>
</comment>
<keyword evidence="2 5" id="KW-0812">Transmembrane</keyword>
<gene>
    <name evidence="5" type="ORF">RA11412_1770</name>
</gene>
<evidence type="ECO:0000313" key="6">
    <source>
        <dbReference type="Proteomes" id="UP000250241"/>
    </source>
</evidence>
<keyword evidence="4" id="KW-0472">Membrane</keyword>
<dbReference type="InterPro" id="IPR003339">
    <property type="entry name" value="ABC/ECF_trnsptr_transmembrane"/>
</dbReference>
<keyword evidence="6" id="KW-1185">Reference proteome</keyword>
<dbReference type="GO" id="GO:0005886">
    <property type="term" value="C:plasma membrane"/>
    <property type="evidence" value="ECO:0007669"/>
    <property type="project" value="UniProtKB-ARBA"/>
</dbReference>
<keyword evidence="3" id="KW-1133">Transmembrane helix</keyword>
<dbReference type="CDD" id="cd16914">
    <property type="entry name" value="EcfT"/>
    <property type="match status" value="1"/>
</dbReference>
<evidence type="ECO:0000313" key="5">
    <source>
        <dbReference type="EMBL" id="BAV88069.1"/>
    </source>
</evidence>
<evidence type="ECO:0000256" key="4">
    <source>
        <dbReference type="ARBA" id="ARBA00023136"/>
    </source>
</evidence>
<evidence type="ECO:0000256" key="1">
    <source>
        <dbReference type="ARBA" id="ARBA00004141"/>
    </source>
</evidence>
<dbReference type="GeneID" id="93860835"/>
<dbReference type="Proteomes" id="UP000250241">
    <property type="component" value="Chromosome"/>
</dbReference>
<name>A0A2Z5R3W5_9MICC</name>
<evidence type="ECO:0000256" key="2">
    <source>
        <dbReference type="ARBA" id="ARBA00022692"/>
    </source>
</evidence>
<dbReference type="RefSeq" id="WP_128087766.1">
    <property type="nucleotide sequence ID" value="NZ_CBDEQU010000067.1"/>
</dbReference>
<dbReference type="AlphaFoldDB" id="A0A2Z5R3W5"/>
<organism evidence="5 6">
    <name type="scientific">Rothia aeria</name>
    <dbReference type="NCBI Taxonomy" id="172042"/>
    <lineage>
        <taxon>Bacteria</taxon>
        <taxon>Bacillati</taxon>
        <taxon>Actinomycetota</taxon>
        <taxon>Actinomycetes</taxon>
        <taxon>Micrococcales</taxon>
        <taxon>Micrococcaceae</taxon>
        <taxon>Rothia</taxon>
    </lineage>
</organism>
<protein>
    <submittedName>
        <fullName evidence="5">Transmembrane component BioN</fullName>
    </submittedName>
</protein>
<dbReference type="EMBL" id="AP017895">
    <property type="protein sequence ID" value="BAV88069.1"/>
    <property type="molecule type" value="Genomic_DNA"/>
</dbReference>
<sequence>MSKRTRPKRDGSFQAKFSPGAALIGSYRPLATPVHRVPLWLKACLFAAFMFLLALTGWQVAFGVCAVCLILAYSAGIKTMELLRMLYAMRWLLILLAFYYALWGGWDLGADVLATLLAATLASRIILTSTPLPVLIDGVVTFCAPLRFVGVRSERLGLAIGLMIRSIPAIMDRWGTLLKAAAARGLPAKSTWRLITPLVVQTVDYAQKTGDALAARGLDE</sequence>
<proteinExistence type="predicted"/>
<reference evidence="5 6" key="1">
    <citation type="submission" date="2016-10" db="EMBL/GenBank/DDBJ databases">
        <title>Genome sequence of Rothia aeria strain JCM11412.</title>
        <authorList>
            <person name="Nambu T."/>
        </authorList>
    </citation>
    <scope>NUCLEOTIDE SEQUENCE [LARGE SCALE GENOMIC DNA]</scope>
    <source>
        <strain evidence="5 6">JCM 11412</strain>
    </source>
</reference>
<accession>A0A2Z5R3W5</accession>
<dbReference type="Pfam" id="PF02361">
    <property type="entry name" value="CbiQ"/>
    <property type="match status" value="1"/>
</dbReference>
<evidence type="ECO:0000256" key="3">
    <source>
        <dbReference type="ARBA" id="ARBA00022989"/>
    </source>
</evidence>